<evidence type="ECO:0000313" key="2">
    <source>
        <dbReference type="EMBL" id="KAK1533347.1"/>
    </source>
</evidence>
<organism evidence="2 3">
    <name type="scientific">Colletotrichum paranaense</name>
    <dbReference type="NCBI Taxonomy" id="1914294"/>
    <lineage>
        <taxon>Eukaryota</taxon>
        <taxon>Fungi</taxon>
        <taxon>Dikarya</taxon>
        <taxon>Ascomycota</taxon>
        <taxon>Pezizomycotina</taxon>
        <taxon>Sordariomycetes</taxon>
        <taxon>Hypocreomycetidae</taxon>
        <taxon>Glomerellales</taxon>
        <taxon>Glomerellaceae</taxon>
        <taxon>Colletotrichum</taxon>
        <taxon>Colletotrichum acutatum species complex</taxon>
    </lineage>
</organism>
<name>A0ABQ9SCX4_9PEZI</name>
<feature type="region of interest" description="Disordered" evidence="1">
    <location>
        <begin position="168"/>
        <end position="195"/>
    </location>
</feature>
<evidence type="ECO:0000256" key="1">
    <source>
        <dbReference type="SAM" id="MobiDB-lite"/>
    </source>
</evidence>
<dbReference type="GeneID" id="85378217"/>
<evidence type="ECO:0000313" key="3">
    <source>
        <dbReference type="Proteomes" id="UP001241169"/>
    </source>
</evidence>
<dbReference type="Proteomes" id="UP001241169">
    <property type="component" value="Unassembled WGS sequence"/>
</dbReference>
<sequence>MTTRYEGGGRVRSSVLFLGLGPWPCWQKLGSRKQLWPLAIGSWLQLRPRRWPQLGSGEVPIIDCLSSLVSLARFSRPFLPHRVPCPLLFVLAWSAAAVRNIKAGKVANRLTIHGEDSLKESLRRFSRLKSSACCHPMSPAPHQADSPKPGPPWKSAYAPGEIFPQVWDMGHPGGQATTRETDAGGGSPPTALAGL</sequence>
<dbReference type="RefSeq" id="XP_060346500.1">
    <property type="nucleotide sequence ID" value="XM_060494318.1"/>
</dbReference>
<feature type="region of interest" description="Disordered" evidence="1">
    <location>
        <begin position="136"/>
        <end position="155"/>
    </location>
</feature>
<keyword evidence="3" id="KW-1185">Reference proteome</keyword>
<dbReference type="EMBL" id="MOPA01000008">
    <property type="protein sequence ID" value="KAK1533347.1"/>
    <property type="molecule type" value="Genomic_DNA"/>
</dbReference>
<protein>
    <submittedName>
        <fullName evidence="2">Uncharacterized protein</fullName>
    </submittedName>
</protein>
<accession>A0ABQ9SCX4</accession>
<comment type="caution">
    <text evidence="2">The sequence shown here is derived from an EMBL/GenBank/DDBJ whole genome shotgun (WGS) entry which is preliminary data.</text>
</comment>
<proteinExistence type="predicted"/>
<reference evidence="2 3" key="1">
    <citation type="submission" date="2016-10" db="EMBL/GenBank/DDBJ databases">
        <title>The genome sequence of Colletotrichum fioriniae PJ7.</title>
        <authorList>
            <person name="Baroncelli R."/>
        </authorList>
    </citation>
    <scope>NUCLEOTIDE SEQUENCE [LARGE SCALE GENOMIC DNA]</scope>
    <source>
        <strain evidence="2 3">IMI 384185</strain>
    </source>
</reference>
<gene>
    <name evidence="2" type="ORF">CPAR01_10055</name>
</gene>